<accession>A0A4Y2IB52</accession>
<organism evidence="1 2">
    <name type="scientific">Araneus ventricosus</name>
    <name type="common">Orbweaver spider</name>
    <name type="synonym">Epeira ventricosa</name>
    <dbReference type="NCBI Taxonomy" id="182803"/>
    <lineage>
        <taxon>Eukaryota</taxon>
        <taxon>Metazoa</taxon>
        <taxon>Ecdysozoa</taxon>
        <taxon>Arthropoda</taxon>
        <taxon>Chelicerata</taxon>
        <taxon>Arachnida</taxon>
        <taxon>Araneae</taxon>
        <taxon>Araneomorphae</taxon>
        <taxon>Entelegynae</taxon>
        <taxon>Araneoidea</taxon>
        <taxon>Araneidae</taxon>
        <taxon>Araneus</taxon>
    </lineage>
</organism>
<dbReference type="EMBL" id="BGPR01002509">
    <property type="protein sequence ID" value="GBM74662.1"/>
    <property type="molecule type" value="Genomic_DNA"/>
</dbReference>
<gene>
    <name evidence="1" type="ORF">AVEN_58504_1</name>
</gene>
<comment type="caution">
    <text evidence="1">The sequence shown here is derived from an EMBL/GenBank/DDBJ whole genome shotgun (WGS) entry which is preliminary data.</text>
</comment>
<evidence type="ECO:0000313" key="1">
    <source>
        <dbReference type="EMBL" id="GBM74662.1"/>
    </source>
</evidence>
<protein>
    <submittedName>
        <fullName evidence="1">Uncharacterized protein</fullName>
    </submittedName>
</protein>
<sequence length="94" mass="10734">MHRIESIRHRYDASEASLDRICSAHAQTLSTHEGAPTCHVRKNQVPGLDRCRDITRNVLRMRKDVTTIGCFKIPWTIHVSENQVPTPRGSRDMA</sequence>
<evidence type="ECO:0000313" key="2">
    <source>
        <dbReference type="Proteomes" id="UP000499080"/>
    </source>
</evidence>
<name>A0A4Y2IB52_ARAVE</name>
<dbReference type="Proteomes" id="UP000499080">
    <property type="component" value="Unassembled WGS sequence"/>
</dbReference>
<proteinExistence type="predicted"/>
<dbReference type="AlphaFoldDB" id="A0A4Y2IB52"/>
<reference evidence="1 2" key="1">
    <citation type="journal article" date="2019" name="Sci. Rep.">
        <title>Orb-weaving spider Araneus ventricosus genome elucidates the spidroin gene catalogue.</title>
        <authorList>
            <person name="Kono N."/>
            <person name="Nakamura H."/>
            <person name="Ohtoshi R."/>
            <person name="Moran D.A.P."/>
            <person name="Shinohara A."/>
            <person name="Yoshida Y."/>
            <person name="Fujiwara M."/>
            <person name="Mori M."/>
            <person name="Tomita M."/>
            <person name="Arakawa K."/>
        </authorList>
    </citation>
    <scope>NUCLEOTIDE SEQUENCE [LARGE SCALE GENOMIC DNA]</scope>
</reference>
<keyword evidence="2" id="KW-1185">Reference proteome</keyword>